<proteinExistence type="predicted"/>
<gene>
    <name evidence="1" type="ORF">PVIIG_05611</name>
</gene>
<dbReference type="AlphaFoldDB" id="A0A0J9UUI3"/>
<accession>A0A0J9UUI3</accession>
<evidence type="ECO:0000313" key="2">
    <source>
        <dbReference type="Proteomes" id="UP000053562"/>
    </source>
</evidence>
<evidence type="ECO:0008006" key="3">
    <source>
        <dbReference type="Google" id="ProtNLM"/>
    </source>
</evidence>
<name>A0A0J9UUI3_PLAVI</name>
<dbReference type="EMBL" id="KQ234503">
    <property type="protein sequence ID" value="KMZ77108.1"/>
    <property type="molecule type" value="Genomic_DNA"/>
</dbReference>
<dbReference type="Proteomes" id="UP000053562">
    <property type="component" value="Unassembled WGS sequence"/>
</dbReference>
<sequence length="226" mass="26904">MDDQPYNNFCEYNRAEYPDTYKNYKKICLSFAKSIKYVVDEIGYSTNNDSFKEICSYLNYWLNSELRNVTKSNMDADEFYSKLNARPLSVKFHINKCHEHIKKIDNTVLGDLEYLYKLFLSMNSYRTSISINRTWDCAAANECYTSYNKRVGDCDIQDNTSFCEKLKEFHSTYNETMGTHMRQLFKRNSTEISNMNEENNEYSFLNSDYKEKNSETDTYNITYDQH</sequence>
<evidence type="ECO:0000313" key="1">
    <source>
        <dbReference type="EMBL" id="KMZ77108.1"/>
    </source>
</evidence>
<dbReference type="Pfam" id="PF05795">
    <property type="entry name" value="Plasmodium_Vir"/>
    <property type="match status" value="1"/>
</dbReference>
<organism evidence="1 2">
    <name type="scientific">Plasmodium vivax India VII</name>
    <dbReference type="NCBI Taxonomy" id="1077284"/>
    <lineage>
        <taxon>Eukaryota</taxon>
        <taxon>Sar</taxon>
        <taxon>Alveolata</taxon>
        <taxon>Apicomplexa</taxon>
        <taxon>Aconoidasida</taxon>
        <taxon>Haemosporida</taxon>
        <taxon>Plasmodiidae</taxon>
        <taxon>Plasmodium</taxon>
        <taxon>Plasmodium (Plasmodium)</taxon>
    </lineage>
</organism>
<dbReference type="InterPro" id="IPR008780">
    <property type="entry name" value="Plasmodium_Vir"/>
</dbReference>
<reference evidence="1 2" key="1">
    <citation type="submission" date="2011-08" db="EMBL/GenBank/DDBJ databases">
        <title>The Genome Sequence of Plasmodium vivax India VII.</title>
        <authorList>
            <consortium name="The Broad Institute Genome Sequencing Platform"/>
            <consortium name="The Broad Institute Genome Sequencing Center for Infectious Disease"/>
            <person name="Neafsey D."/>
            <person name="Carlton J."/>
            <person name="Barnwell J."/>
            <person name="Collins W."/>
            <person name="Escalante A."/>
            <person name="Mullikin J."/>
            <person name="Saul A."/>
            <person name="Guigo R."/>
            <person name="Camara F."/>
            <person name="Young S.K."/>
            <person name="Zeng Q."/>
            <person name="Gargeya S."/>
            <person name="Fitzgerald M."/>
            <person name="Haas B."/>
            <person name="Abouelleil A."/>
            <person name="Alvarado L."/>
            <person name="Arachchi H.M."/>
            <person name="Berlin A."/>
            <person name="Brown A."/>
            <person name="Chapman S.B."/>
            <person name="Chen Z."/>
            <person name="Dunbar C."/>
            <person name="Freedman E."/>
            <person name="Gearin G."/>
            <person name="Gellesch M."/>
            <person name="Goldberg J."/>
            <person name="Griggs A."/>
            <person name="Gujja S."/>
            <person name="Heiman D."/>
            <person name="Howarth C."/>
            <person name="Larson L."/>
            <person name="Lui A."/>
            <person name="MacDonald P.J.P."/>
            <person name="Montmayeur A."/>
            <person name="Murphy C."/>
            <person name="Neiman D."/>
            <person name="Pearson M."/>
            <person name="Priest M."/>
            <person name="Roberts A."/>
            <person name="Saif S."/>
            <person name="Shea T."/>
            <person name="Shenoy N."/>
            <person name="Sisk P."/>
            <person name="Stolte C."/>
            <person name="Sykes S."/>
            <person name="Wortman J."/>
            <person name="Nusbaum C."/>
            <person name="Birren B."/>
        </authorList>
    </citation>
    <scope>NUCLEOTIDE SEQUENCE [LARGE SCALE GENOMIC DNA]</scope>
    <source>
        <strain evidence="1 2">India VII</strain>
    </source>
</reference>
<protein>
    <recommendedName>
        <fullName evidence="3">PIR Superfamily Protein</fullName>
    </recommendedName>
</protein>
<dbReference type="OrthoDB" id="388362at2759"/>